<dbReference type="OrthoDB" id="9991317at2759"/>
<dbReference type="InterPro" id="IPR024983">
    <property type="entry name" value="CHAT_dom"/>
</dbReference>
<name>A0A5C3KCQ4_COPMA</name>
<dbReference type="AlphaFoldDB" id="A0A5C3KCQ4"/>
<evidence type="ECO:0000313" key="3">
    <source>
        <dbReference type="Proteomes" id="UP000307440"/>
    </source>
</evidence>
<protein>
    <recommendedName>
        <fullName evidence="1">CHAT domain-containing protein</fullName>
    </recommendedName>
</protein>
<keyword evidence="3" id="KW-1185">Reference proteome</keyword>
<reference evidence="2 3" key="1">
    <citation type="journal article" date="2019" name="Nat. Ecol. Evol.">
        <title>Megaphylogeny resolves global patterns of mushroom evolution.</title>
        <authorList>
            <person name="Varga T."/>
            <person name="Krizsan K."/>
            <person name="Foldi C."/>
            <person name="Dima B."/>
            <person name="Sanchez-Garcia M."/>
            <person name="Sanchez-Ramirez S."/>
            <person name="Szollosi G.J."/>
            <person name="Szarkandi J.G."/>
            <person name="Papp V."/>
            <person name="Albert L."/>
            <person name="Andreopoulos W."/>
            <person name="Angelini C."/>
            <person name="Antonin V."/>
            <person name="Barry K.W."/>
            <person name="Bougher N.L."/>
            <person name="Buchanan P."/>
            <person name="Buyck B."/>
            <person name="Bense V."/>
            <person name="Catcheside P."/>
            <person name="Chovatia M."/>
            <person name="Cooper J."/>
            <person name="Damon W."/>
            <person name="Desjardin D."/>
            <person name="Finy P."/>
            <person name="Geml J."/>
            <person name="Haridas S."/>
            <person name="Hughes K."/>
            <person name="Justo A."/>
            <person name="Karasinski D."/>
            <person name="Kautmanova I."/>
            <person name="Kiss B."/>
            <person name="Kocsube S."/>
            <person name="Kotiranta H."/>
            <person name="LaButti K.M."/>
            <person name="Lechner B.E."/>
            <person name="Liimatainen K."/>
            <person name="Lipzen A."/>
            <person name="Lukacs Z."/>
            <person name="Mihaltcheva S."/>
            <person name="Morgado L.N."/>
            <person name="Niskanen T."/>
            <person name="Noordeloos M.E."/>
            <person name="Ohm R.A."/>
            <person name="Ortiz-Santana B."/>
            <person name="Ovrebo C."/>
            <person name="Racz N."/>
            <person name="Riley R."/>
            <person name="Savchenko A."/>
            <person name="Shiryaev A."/>
            <person name="Soop K."/>
            <person name="Spirin V."/>
            <person name="Szebenyi C."/>
            <person name="Tomsovsky M."/>
            <person name="Tulloss R.E."/>
            <person name="Uehling J."/>
            <person name="Grigoriev I.V."/>
            <person name="Vagvolgyi C."/>
            <person name="Papp T."/>
            <person name="Martin F.M."/>
            <person name="Miettinen O."/>
            <person name="Hibbett D.S."/>
            <person name="Nagy L.G."/>
        </authorList>
    </citation>
    <scope>NUCLEOTIDE SEQUENCE [LARGE SCALE GENOMIC DNA]</scope>
    <source>
        <strain evidence="2 3">CBS 121175</strain>
    </source>
</reference>
<dbReference type="EMBL" id="ML210466">
    <property type="protein sequence ID" value="TFK17760.1"/>
    <property type="molecule type" value="Genomic_DNA"/>
</dbReference>
<dbReference type="STRING" id="230819.A0A5C3KCQ4"/>
<organism evidence="2 3">
    <name type="scientific">Coprinopsis marcescibilis</name>
    <name type="common">Agaric fungus</name>
    <name type="synonym">Psathyrella marcescibilis</name>
    <dbReference type="NCBI Taxonomy" id="230819"/>
    <lineage>
        <taxon>Eukaryota</taxon>
        <taxon>Fungi</taxon>
        <taxon>Dikarya</taxon>
        <taxon>Basidiomycota</taxon>
        <taxon>Agaricomycotina</taxon>
        <taxon>Agaricomycetes</taxon>
        <taxon>Agaricomycetidae</taxon>
        <taxon>Agaricales</taxon>
        <taxon>Agaricineae</taxon>
        <taxon>Psathyrellaceae</taxon>
        <taxon>Coprinopsis</taxon>
    </lineage>
</organism>
<evidence type="ECO:0000259" key="1">
    <source>
        <dbReference type="Pfam" id="PF12770"/>
    </source>
</evidence>
<sequence length="253" mass="27243">MHAAGIYTHDGGAENTLFDYAISSYCSTPQDLLGSLRPVSETDSFAMVAIIEPEGIPGRAGPLPNTITELAHIRAHIPHKDKLIEHIGSQKTSSSTTKILDDLKQASIVHFGCHGQQSQHNPLESCLLLSDGALTISRIIREGNGKPGDTVRLAYLNACQTATGDEKRPDEGLTLAASMMFAGFKSVIGTMWSIHDADAPVVADVFYRYIFRNGTGSPAAAKDAAKGLHLAVAELRSRGRPLRNWVPFIHFGV</sequence>
<evidence type="ECO:0000313" key="2">
    <source>
        <dbReference type="EMBL" id="TFK17760.1"/>
    </source>
</evidence>
<gene>
    <name evidence="2" type="ORF">FA15DRAFT_604460</name>
</gene>
<accession>A0A5C3KCQ4</accession>
<dbReference type="Proteomes" id="UP000307440">
    <property type="component" value="Unassembled WGS sequence"/>
</dbReference>
<dbReference type="Pfam" id="PF12770">
    <property type="entry name" value="CHAT"/>
    <property type="match status" value="1"/>
</dbReference>
<proteinExistence type="predicted"/>
<feature type="domain" description="CHAT" evidence="1">
    <location>
        <begin position="19"/>
        <end position="252"/>
    </location>
</feature>